<protein>
    <submittedName>
        <fullName evidence="1">Uncharacterized protein</fullName>
    </submittedName>
</protein>
<sequence>MKLPEKKENMAIEVPNEFNDVFNLADNMEGVVPRLPQIKIVHQAQLFKMPDEAKRTEFEDSIIKLIKGFEEETGVKVNYFNIERKNDSDREVSVMKEEDRGAVVNVSAQVEILDMT</sequence>
<accession>A0A0F9G0X0</accession>
<gene>
    <name evidence="1" type="ORF">LCGC14_1967510</name>
</gene>
<organism evidence="1">
    <name type="scientific">marine sediment metagenome</name>
    <dbReference type="NCBI Taxonomy" id="412755"/>
    <lineage>
        <taxon>unclassified sequences</taxon>
        <taxon>metagenomes</taxon>
        <taxon>ecological metagenomes</taxon>
    </lineage>
</organism>
<reference evidence="1" key="1">
    <citation type="journal article" date="2015" name="Nature">
        <title>Complex archaea that bridge the gap between prokaryotes and eukaryotes.</title>
        <authorList>
            <person name="Spang A."/>
            <person name="Saw J.H."/>
            <person name="Jorgensen S.L."/>
            <person name="Zaremba-Niedzwiedzka K."/>
            <person name="Martijn J."/>
            <person name="Lind A.E."/>
            <person name="van Eijk R."/>
            <person name="Schleper C."/>
            <person name="Guy L."/>
            <person name="Ettema T.J."/>
        </authorList>
    </citation>
    <scope>NUCLEOTIDE SEQUENCE</scope>
</reference>
<proteinExistence type="predicted"/>
<dbReference type="EMBL" id="LAZR01021780">
    <property type="protein sequence ID" value="KKL84156.1"/>
    <property type="molecule type" value="Genomic_DNA"/>
</dbReference>
<comment type="caution">
    <text evidence="1">The sequence shown here is derived from an EMBL/GenBank/DDBJ whole genome shotgun (WGS) entry which is preliminary data.</text>
</comment>
<evidence type="ECO:0000313" key="1">
    <source>
        <dbReference type="EMBL" id="KKL84156.1"/>
    </source>
</evidence>
<name>A0A0F9G0X0_9ZZZZ</name>
<dbReference type="AlphaFoldDB" id="A0A0F9G0X0"/>